<dbReference type="PANTHER" id="PTHR41248:SF1">
    <property type="entry name" value="NORD PROTEIN"/>
    <property type="match status" value="1"/>
</dbReference>
<accession>A0A1X2LTD3</accession>
<dbReference type="InterPro" id="IPR036465">
    <property type="entry name" value="vWFA_dom_sf"/>
</dbReference>
<keyword evidence="4" id="KW-1185">Reference proteome</keyword>
<dbReference type="AlphaFoldDB" id="A0A1X2LTD3"/>
<dbReference type="InterPro" id="IPR002035">
    <property type="entry name" value="VWF_A"/>
</dbReference>
<name>A0A1X2LTD3_9MYCO</name>
<dbReference type="EMBL" id="NCXP01000017">
    <property type="protein sequence ID" value="OSC40095.1"/>
    <property type="molecule type" value="Genomic_DNA"/>
</dbReference>
<organism evidence="3 4">
    <name type="scientific">Mycobacterium decipiens</name>
    <dbReference type="NCBI Taxonomy" id="1430326"/>
    <lineage>
        <taxon>Bacteria</taxon>
        <taxon>Bacillati</taxon>
        <taxon>Actinomycetota</taxon>
        <taxon>Actinomycetes</taxon>
        <taxon>Mycobacteriales</taxon>
        <taxon>Mycobacteriaceae</taxon>
        <taxon>Mycobacterium</taxon>
    </lineage>
</organism>
<dbReference type="OrthoDB" id="4641313at2"/>
<dbReference type="SMART" id="SM00327">
    <property type="entry name" value="VWA"/>
    <property type="match status" value="1"/>
</dbReference>
<reference evidence="3 4" key="1">
    <citation type="submission" date="2017-04" db="EMBL/GenBank/DDBJ databases">
        <title>The new phylogeny of genus Mycobacterium.</title>
        <authorList>
            <person name="Tortoli E."/>
            <person name="Trovato A."/>
            <person name="Cirillo D.M."/>
        </authorList>
    </citation>
    <scope>NUCLEOTIDE SEQUENCE [LARGE SCALE GENOMIC DNA]</scope>
    <source>
        <strain evidence="3 4">TBL 1200985</strain>
    </source>
</reference>
<proteinExistence type="predicted"/>
<evidence type="ECO:0000313" key="3">
    <source>
        <dbReference type="EMBL" id="OSC40095.1"/>
    </source>
</evidence>
<feature type="domain" description="VWFA" evidence="2">
    <location>
        <begin position="332"/>
        <end position="521"/>
    </location>
</feature>
<comment type="caution">
    <text evidence="3">The sequence shown here is derived from an EMBL/GenBank/DDBJ whole genome shotgun (WGS) entry which is preliminary data.</text>
</comment>
<sequence>MLASALSGHTLRVAPAGPGERAWTDGVTIFLDPGTTARHQLAALAVQASLLAAGSLKPQVLRTLTRRPAVTRRYLAVEGHRALAANNHLLPTSVRPLVDGGIAAATESPEGSLAVALGRGPVADPPECFGTIRCRILLATNHRGSRRRRWIELDEDDTDNPAAASDGFTSSIGGGAVGRLLASMLRAVRRLGAGGQPGANAPTHHTRSAPRGNAAVSWTGPMGPIDGPAGESLGTTYPEWDIHRQRYRPNWCTVREVQPGVGDASLPDGAGEYGLRRPLARLGLGPDWFHRQVHGDDIDIDAAIEARVGSLAGSGSSEAVYIDSLRRRRDLAVLLLLDVSGSVAEPSVAGNTVHEQQRITAAALAVALHGIGDRLALYAFHSQGRSAVRLMPVKRFDDALDGLVLRQLRGLVPGGYSRLGAAIRHGAAVLENRGGTSRRLLVVVSDGLAYDHGYERGYGAADVHRALAEARGRGMGCVCLTVGAGTDPGELQRVFGSASHATVARPEQLSRVVGPLFREALRAGNVRRPGAAAYLEPNICSALRCAQLGVKER</sequence>
<dbReference type="PROSITE" id="PS50234">
    <property type="entry name" value="VWFA"/>
    <property type="match status" value="1"/>
</dbReference>
<dbReference type="STRING" id="1430326.B8W66_14355"/>
<evidence type="ECO:0000256" key="1">
    <source>
        <dbReference type="SAM" id="MobiDB-lite"/>
    </source>
</evidence>
<gene>
    <name evidence="3" type="ORF">B8W66_14355</name>
</gene>
<evidence type="ECO:0000313" key="4">
    <source>
        <dbReference type="Proteomes" id="UP000193247"/>
    </source>
</evidence>
<protein>
    <submittedName>
        <fullName evidence="3">Nitric oxide reductase activation protein</fullName>
    </submittedName>
</protein>
<evidence type="ECO:0000259" key="2">
    <source>
        <dbReference type="PROSITE" id="PS50234"/>
    </source>
</evidence>
<dbReference type="Proteomes" id="UP000193247">
    <property type="component" value="Unassembled WGS sequence"/>
</dbReference>
<dbReference type="SUPFAM" id="SSF53300">
    <property type="entry name" value="vWA-like"/>
    <property type="match status" value="1"/>
</dbReference>
<dbReference type="PANTHER" id="PTHR41248">
    <property type="entry name" value="NORD PROTEIN"/>
    <property type="match status" value="1"/>
</dbReference>
<feature type="region of interest" description="Disordered" evidence="1">
    <location>
        <begin position="193"/>
        <end position="233"/>
    </location>
</feature>
<dbReference type="Gene3D" id="3.40.50.410">
    <property type="entry name" value="von Willebrand factor, type A domain"/>
    <property type="match status" value="1"/>
</dbReference>
<dbReference type="InterPro" id="IPR051928">
    <property type="entry name" value="NorD/CobT"/>
</dbReference>
<dbReference type="Pfam" id="PF13519">
    <property type="entry name" value="VWA_2"/>
    <property type="match status" value="1"/>
</dbReference>